<dbReference type="FunCoup" id="A5E289">
    <property type="interactions" value="572"/>
</dbReference>
<dbReference type="eggNOG" id="KOG0788">
    <property type="taxonomic scope" value="Eukaryota"/>
</dbReference>
<keyword evidence="7" id="KW-1185">Reference proteome</keyword>
<gene>
    <name evidence="6" type="ORF">LELG_03726</name>
</gene>
<dbReference type="InterPro" id="IPR048283">
    <property type="entry name" value="AdoMetDC-like"/>
</dbReference>
<keyword evidence="3" id="KW-0745">Spermidine biosynthesis</keyword>
<organism evidence="6 7">
    <name type="scientific">Lodderomyces elongisporus (strain ATCC 11503 / CBS 2605 / JCM 1781 / NBRC 1676 / NRRL YB-4239)</name>
    <name type="common">Yeast</name>
    <name type="synonym">Saccharomyces elongisporus</name>
    <dbReference type="NCBI Taxonomy" id="379508"/>
    <lineage>
        <taxon>Eukaryota</taxon>
        <taxon>Fungi</taxon>
        <taxon>Dikarya</taxon>
        <taxon>Ascomycota</taxon>
        <taxon>Saccharomycotina</taxon>
        <taxon>Pichiomycetes</taxon>
        <taxon>Debaryomycetaceae</taxon>
        <taxon>Candida/Lodderomyces clade</taxon>
        <taxon>Lodderomyces</taxon>
    </lineage>
</organism>
<evidence type="ECO:0000313" key="7">
    <source>
        <dbReference type="Proteomes" id="UP000001996"/>
    </source>
</evidence>
<dbReference type="OMA" id="WFEESSN"/>
<dbReference type="SUPFAM" id="SSF56276">
    <property type="entry name" value="S-adenosylmethionine decarboxylase"/>
    <property type="match status" value="1"/>
</dbReference>
<dbReference type="InterPro" id="IPR018166">
    <property type="entry name" value="S-AdoMet_deCO2ase_CS"/>
</dbReference>
<dbReference type="Pfam" id="PF01536">
    <property type="entry name" value="SAM_decarbox"/>
    <property type="match status" value="1"/>
</dbReference>
<evidence type="ECO:0000256" key="3">
    <source>
        <dbReference type="ARBA" id="ARBA00023066"/>
    </source>
</evidence>
<dbReference type="GO" id="GO:0006597">
    <property type="term" value="P:spermine biosynthetic process"/>
    <property type="evidence" value="ECO:0007669"/>
    <property type="project" value="EnsemblFungi"/>
</dbReference>
<dbReference type="EMBL" id="CH981528">
    <property type="protein sequence ID" value="EDK45547.1"/>
    <property type="molecule type" value="Genomic_DNA"/>
</dbReference>
<evidence type="ECO:0000256" key="2">
    <source>
        <dbReference type="ARBA" id="ARBA00008466"/>
    </source>
</evidence>
<dbReference type="OrthoDB" id="1068353at2759"/>
<dbReference type="AlphaFoldDB" id="A5E289"/>
<dbReference type="InParanoid" id="A5E289"/>
<dbReference type="Gene3D" id="3.60.90.10">
    <property type="entry name" value="S-adenosylmethionine decarboxylase"/>
    <property type="match status" value="2"/>
</dbReference>
<evidence type="ECO:0000313" key="6">
    <source>
        <dbReference type="EMBL" id="EDK45547.1"/>
    </source>
</evidence>
<evidence type="ECO:0000256" key="5">
    <source>
        <dbReference type="SAM" id="MobiDB-lite"/>
    </source>
</evidence>
<sequence>MVSPPAYHQDSFVDHELSKNLDSTYAFEGPEKLLELWFWKSENDIPACSPRDGLRSIKMDAWAKMLDLVNCKILSMKSSPFMDAYLLSESSLFVFPHKLILKTCGTTTTLACLDELFQMTRQICQLTSKEIYRVFYSRRSFMFPEKQIHVHKDWKHEVSLLNQHFMLGKSYVVGNFASDDHWFLYVGGKEDDDCREGARAKAPFLETFGNKPLDQTFEILMTELDPECASKFIYSRQPGEDVGEDHDLGHELGRETMIETELDSVFQPEKRVGGVGNGSTHLPSPSLSDISEDEDCEGHHVEGHGELIKEKDANISVVVPGMNTGVTATATATTSVSSEFEFLHDAFAFTPCGFSSNSICSNIGGGYYYTLHITPESGWSYASFETNYPFQQNGSVDVLTVLTKVLKIFRPRKFSLTLINEICDEHQSSSQALTNSDVVLKEFGYKKSEKAVYDLKNEYNLLYLNFVKA</sequence>
<feature type="compositionally biased region" description="Polar residues" evidence="5">
    <location>
        <begin position="278"/>
        <end position="289"/>
    </location>
</feature>
<comment type="similarity">
    <text evidence="2">Belongs to the eukaryotic AdoMetDC family.</text>
</comment>
<dbReference type="GeneID" id="5231826"/>
<accession>A5E289</accession>
<dbReference type="GO" id="GO:0008295">
    <property type="term" value="P:spermidine biosynthetic process"/>
    <property type="evidence" value="ECO:0007669"/>
    <property type="project" value="UniProtKB-KW"/>
</dbReference>
<dbReference type="PROSITE" id="PS01336">
    <property type="entry name" value="ADOMETDC"/>
    <property type="match status" value="1"/>
</dbReference>
<dbReference type="STRING" id="379508.A5E289"/>
<evidence type="ECO:0000256" key="1">
    <source>
        <dbReference type="ARBA" id="ARBA00004911"/>
    </source>
</evidence>
<comment type="pathway">
    <text evidence="1">Amine and polyamine biosynthesis; S-adenosylmethioninamine biosynthesis; S-adenosylmethioninamine from S-adenosyl-L-methionine: step 1/1.</text>
</comment>
<feature type="region of interest" description="Disordered" evidence="5">
    <location>
        <begin position="274"/>
        <end position="298"/>
    </location>
</feature>
<dbReference type="GO" id="GO:0004014">
    <property type="term" value="F:adenosylmethionine decarboxylase activity"/>
    <property type="evidence" value="ECO:0007669"/>
    <property type="project" value="EnsemblFungi"/>
</dbReference>
<dbReference type="Proteomes" id="UP000001996">
    <property type="component" value="Unassembled WGS sequence"/>
</dbReference>
<dbReference type="InterPro" id="IPR016067">
    <property type="entry name" value="S-AdoMet_deCO2ase_core"/>
</dbReference>
<reference evidence="6 7" key="1">
    <citation type="journal article" date="2009" name="Nature">
        <title>Evolution of pathogenicity and sexual reproduction in eight Candida genomes.</title>
        <authorList>
            <person name="Butler G."/>
            <person name="Rasmussen M.D."/>
            <person name="Lin M.F."/>
            <person name="Santos M.A."/>
            <person name="Sakthikumar S."/>
            <person name="Munro C.A."/>
            <person name="Rheinbay E."/>
            <person name="Grabherr M."/>
            <person name="Forche A."/>
            <person name="Reedy J.L."/>
            <person name="Agrafioti I."/>
            <person name="Arnaud M.B."/>
            <person name="Bates S."/>
            <person name="Brown A.J."/>
            <person name="Brunke S."/>
            <person name="Costanzo M.C."/>
            <person name="Fitzpatrick D.A."/>
            <person name="de Groot P.W."/>
            <person name="Harris D."/>
            <person name="Hoyer L.L."/>
            <person name="Hube B."/>
            <person name="Klis F.M."/>
            <person name="Kodira C."/>
            <person name="Lennard N."/>
            <person name="Logue M.E."/>
            <person name="Martin R."/>
            <person name="Neiman A.M."/>
            <person name="Nikolaou E."/>
            <person name="Quail M.A."/>
            <person name="Quinn J."/>
            <person name="Santos M.C."/>
            <person name="Schmitzberger F.F."/>
            <person name="Sherlock G."/>
            <person name="Shah P."/>
            <person name="Silverstein K.A."/>
            <person name="Skrzypek M.S."/>
            <person name="Soll D."/>
            <person name="Staggs R."/>
            <person name="Stansfield I."/>
            <person name="Stumpf M.P."/>
            <person name="Sudbery P.E."/>
            <person name="Srikantha T."/>
            <person name="Zeng Q."/>
            <person name="Berman J."/>
            <person name="Berriman M."/>
            <person name="Heitman J."/>
            <person name="Gow N.A."/>
            <person name="Lorenz M.C."/>
            <person name="Birren B.W."/>
            <person name="Kellis M."/>
            <person name="Cuomo C.A."/>
        </authorList>
    </citation>
    <scope>NUCLEOTIDE SEQUENCE [LARGE SCALE GENOMIC DNA]</scope>
    <source>
        <strain evidence="7">ATCC 11503 / BCRC 21390 / CBS 2605 / JCM 1781 / NBRC 1676 / NRRL YB-4239</strain>
    </source>
</reference>
<dbReference type="UniPathway" id="UPA00331">
    <property type="reaction ID" value="UER00451"/>
</dbReference>
<dbReference type="GO" id="GO:0015940">
    <property type="term" value="P:pantothenate biosynthetic process"/>
    <property type="evidence" value="ECO:0007669"/>
    <property type="project" value="EnsemblFungi"/>
</dbReference>
<name>A5E289_LODEL</name>
<dbReference type="GO" id="GO:0005829">
    <property type="term" value="C:cytosol"/>
    <property type="evidence" value="ECO:0007669"/>
    <property type="project" value="TreeGrafter"/>
</dbReference>
<evidence type="ECO:0000256" key="4">
    <source>
        <dbReference type="ARBA" id="ARBA00023115"/>
    </source>
</evidence>
<proteinExistence type="inferred from homology"/>
<dbReference type="VEuPathDB" id="FungiDB:LELG_03726"/>
<dbReference type="HOGENOM" id="CLU_023050_0_1_1"/>
<protein>
    <submittedName>
        <fullName evidence="6">Uncharacterized protein</fullName>
    </submittedName>
</protein>
<dbReference type="PANTHER" id="PTHR11570">
    <property type="entry name" value="S-ADENOSYLMETHIONINE DECARBOXYLASE"/>
    <property type="match status" value="1"/>
</dbReference>
<keyword evidence="4" id="KW-0620">Polyamine biosynthesis</keyword>
<dbReference type="PANTHER" id="PTHR11570:SF0">
    <property type="entry name" value="S-ADENOSYLMETHIONINE DECARBOXYLASE PROENZYME"/>
    <property type="match status" value="1"/>
</dbReference>
<dbReference type="KEGG" id="lel:PVL30_004555"/>